<evidence type="ECO:0000256" key="4">
    <source>
        <dbReference type="ARBA" id="ARBA00022753"/>
    </source>
</evidence>
<comment type="caution">
    <text evidence="8">The sequence shown here is derived from an EMBL/GenBank/DDBJ whole genome shotgun (WGS) entry which is preliminary data.</text>
</comment>
<feature type="compositionally biased region" description="Polar residues" evidence="6">
    <location>
        <begin position="95"/>
        <end position="105"/>
    </location>
</feature>
<keyword evidence="9" id="KW-1185">Reference proteome</keyword>
<dbReference type="InterPro" id="IPR038132">
    <property type="entry name" value="Vps16_C_sf"/>
</dbReference>
<dbReference type="EMBL" id="BDGG01000004">
    <property type="protein sequence ID" value="GAU97236.1"/>
    <property type="molecule type" value="Genomic_DNA"/>
</dbReference>
<dbReference type="AlphaFoldDB" id="A0A1D1V697"/>
<evidence type="ECO:0000256" key="1">
    <source>
        <dbReference type="ARBA" id="ARBA00004412"/>
    </source>
</evidence>
<reference evidence="8 9" key="1">
    <citation type="journal article" date="2016" name="Nat. Commun.">
        <title>Extremotolerant tardigrade genome and improved radiotolerance of human cultured cells by tardigrade-unique protein.</title>
        <authorList>
            <person name="Hashimoto T."/>
            <person name="Horikawa D.D."/>
            <person name="Saito Y."/>
            <person name="Kuwahara H."/>
            <person name="Kozuka-Hata H."/>
            <person name="Shin-I T."/>
            <person name="Minakuchi Y."/>
            <person name="Ohishi K."/>
            <person name="Motoyama A."/>
            <person name="Aizu T."/>
            <person name="Enomoto A."/>
            <person name="Kondo K."/>
            <person name="Tanaka S."/>
            <person name="Hara Y."/>
            <person name="Koshikawa S."/>
            <person name="Sagara H."/>
            <person name="Miura T."/>
            <person name="Yokobori S."/>
            <person name="Miyagawa K."/>
            <person name="Suzuki Y."/>
            <person name="Kubo T."/>
            <person name="Oyama M."/>
            <person name="Kohara Y."/>
            <person name="Fujiyama A."/>
            <person name="Arakawa K."/>
            <person name="Katayama T."/>
            <person name="Toyoda A."/>
            <person name="Kunieda T."/>
        </authorList>
    </citation>
    <scope>NUCLEOTIDE SEQUENCE [LARGE SCALE GENOMIC DNA]</scope>
    <source>
        <strain evidence="8 9">YOKOZUNA-1</strain>
    </source>
</reference>
<dbReference type="Gene3D" id="1.10.150.780">
    <property type="entry name" value="Vps16, C-terminal region"/>
    <property type="match status" value="1"/>
</dbReference>
<dbReference type="GO" id="GO:0007034">
    <property type="term" value="P:vacuolar transport"/>
    <property type="evidence" value="ECO:0007669"/>
    <property type="project" value="TreeGrafter"/>
</dbReference>
<keyword evidence="5" id="KW-0968">Cytoplasmic vesicle</keyword>
<evidence type="ECO:0000313" key="8">
    <source>
        <dbReference type="EMBL" id="GAU97236.1"/>
    </source>
</evidence>
<dbReference type="GO" id="GO:0005769">
    <property type="term" value="C:early endosome"/>
    <property type="evidence" value="ECO:0007669"/>
    <property type="project" value="UniProtKB-SubCell"/>
</dbReference>
<comment type="subcellular location">
    <subcellularLocation>
        <location evidence="2">Cytoplasmic vesicle</location>
    </subcellularLocation>
    <subcellularLocation>
        <location evidence="1">Early endosome</location>
    </subcellularLocation>
    <subcellularLocation>
        <location evidence="3">Late endosome</location>
    </subcellularLocation>
</comment>
<dbReference type="GO" id="GO:0005770">
    <property type="term" value="C:late endosome"/>
    <property type="evidence" value="ECO:0007669"/>
    <property type="project" value="UniProtKB-SubCell"/>
</dbReference>
<sequence length="525" mass="59927">MADEEGEDYWNSSVSHSKVFSFDDANEGEGGHISRMFTATGAPAPREVEPESSNYSLDLTTSEVDRLSITSGGSLRNYAEDEPKSITLQPAKESSFLSITRKSNQTKPESPPKSKFSPTSSIISSSKSTKVVLAKPGNQQSASNDTLTLTRKSSSSSTHSHVNSELSHIRKSLDFVTGKDQWIKISPKDMVWRIVQNKTYNLEHYRSLDEKIALLDYSLNLHDTNAILVAILHLKNTVSETLFFEEMSRKPDAVDQYVTYLEEDGRSEECLNLLQNVDRTEEATILQLKLAVESPTMEQRLKQLDATIRRLPALSPAHQKFSELTNVKRYRSLMEIQRPIEEHDERLAREGKTELFIQFPRKSLLGMSLIQTLFYCCMYHFDKPETNFCSPHFLRKTFAMGEKQYLWTALDALSKTQKWTEIQSLLTDRTGWFGAPKPKALIGFEKVVDILIRNSSPPDVLAYYLRLIDEPETRLHCARKCKCHSVIIDTLAALKDFSKLEEYSSRLDTGTNEYKYCQEVLHRHR</sequence>
<organism evidence="8 9">
    <name type="scientific">Ramazzottius varieornatus</name>
    <name type="common">Water bear</name>
    <name type="synonym">Tardigrade</name>
    <dbReference type="NCBI Taxonomy" id="947166"/>
    <lineage>
        <taxon>Eukaryota</taxon>
        <taxon>Metazoa</taxon>
        <taxon>Ecdysozoa</taxon>
        <taxon>Tardigrada</taxon>
        <taxon>Eutardigrada</taxon>
        <taxon>Parachela</taxon>
        <taxon>Hypsibioidea</taxon>
        <taxon>Ramazzottiidae</taxon>
        <taxon>Ramazzottius</taxon>
    </lineage>
</organism>
<feature type="region of interest" description="Disordered" evidence="6">
    <location>
        <begin position="22"/>
        <end position="163"/>
    </location>
</feature>
<evidence type="ECO:0000256" key="3">
    <source>
        <dbReference type="ARBA" id="ARBA00004603"/>
    </source>
</evidence>
<dbReference type="Pfam" id="PF04840">
    <property type="entry name" value="Vps16_C"/>
    <property type="match status" value="1"/>
</dbReference>
<evidence type="ECO:0000256" key="6">
    <source>
        <dbReference type="SAM" id="MobiDB-lite"/>
    </source>
</evidence>
<feature type="compositionally biased region" description="Low complexity" evidence="6">
    <location>
        <begin position="113"/>
        <end position="130"/>
    </location>
</feature>
<evidence type="ECO:0000256" key="5">
    <source>
        <dbReference type="ARBA" id="ARBA00023329"/>
    </source>
</evidence>
<evidence type="ECO:0000256" key="2">
    <source>
        <dbReference type="ARBA" id="ARBA00004541"/>
    </source>
</evidence>
<dbReference type="InterPro" id="IPR006925">
    <property type="entry name" value="Vps16_C"/>
</dbReference>
<protein>
    <recommendedName>
        <fullName evidence="7">Vps16 C-terminal domain-containing protein</fullName>
    </recommendedName>
</protein>
<name>A0A1D1V697_RAMVA</name>
<dbReference type="OrthoDB" id="9977282at2759"/>
<feature type="compositionally biased region" description="Low complexity" evidence="6">
    <location>
        <begin position="146"/>
        <end position="163"/>
    </location>
</feature>
<keyword evidence="4" id="KW-0967">Endosome</keyword>
<proteinExistence type="predicted"/>
<evidence type="ECO:0000313" key="9">
    <source>
        <dbReference type="Proteomes" id="UP000186922"/>
    </source>
</evidence>
<feature type="domain" description="Vps16 C-terminal" evidence="7">
    <location>
        <begin position="215"/>
        <end position="460"/>
    </location>
</feature>
<dbReference type="PANTHER" id="PTHR13364:SF6">
    <property type="entry name" value="SPERMATOGENESIS-DEFECTIVE PROTEIN 39 HOMOLOG"/>
    <property type="match status" value="1"/>
</dbReference>
<gene>
    <name evidence="8" type="primary">RvY_08567-1</name>
    <name evidence="8" type="synonym">RvY_08567.1</name>
    <name evidence="8" type="ORF">RvY_08567</name>
</gene>
<evidence type="ECO:0000259" key="7">
    <source>
        <dbReference type="Pfam" id="PF04840"/>
    </source>
</evidence>
<feature type="compositionally biased region" description="Polar residues" evidence="6">
    <location>
        <begin position="51"/>
        <end position="74"/>
    </location>
</feature>
<dbReference type="Proteomes" id="UP000186922">
    <property type="component" value="Unassembled WGS sequence"/>
</dbReference>
<dbReference type="InterPro" id="IPR040057">
    <property type="entry name" value="Spe-39"/>
</dbReference>
<dbReference type="GO" id="GO:0006886">
    <property type="term" value="P:intracellular protein transport"/>
    <property type="evidence" value="ECO:0007669"/>
    <property type="project" value="InterPro"/>
</dbReference>
<dbReference type="GO" id="GO:0099023">
    <property type="term" value="C:vesicle tethering complex"/>
    <property type="evidence" value="ECO:0007669"/>
    <property type="project" value="UniProtKB-ARBA"/>
</dbReference>
<accession>A0A1D1V697</accession>
<dbReference type="STRING" id="947166.A0A1D1V697"/>
<dbReference type="PANTHER" id="PTHR13364">
    <property type="entry name" value="DEFECTIVE SPERMATOGENESIS PROTEIN 39"/>
    <property type="match status" value="1"/>
</dbReference>